<dbReference type="GeneID" id="92084170"/>
<sequence>MSRRPIIGAVNASNCALEAATRRIATNQIRSFSSTPSRNAQQVAHFTPTSSTELDELLSTIRTKIILPSYLSLTQRKQLMSKRYEKKLAADPVIIDIDGEILKFRYLNPLGGGLPNTQKSVMQAVTSFETDDDFVNLRPLLEGIHNTHQKLDANFWTKMTRVIGSKGHIYEMIEAARRAKWTGYRLDNSERLNEMLLYVQLKAVESGWRKSETEQALRWTEMIIELLQTEAHKPKSSRAPGSDATPLTVSLEHDPQVLIAPLHLASALVVKAGVESESVLEKVHKYARDVVRLWPEGKQLRELHKPEAYQGRNDMAYLTTPNKFVTMATPLLHGLESAVQVVKNPELLRQLQSRRDTLSAEVQSARKSAQAEGKAGRGESVYGQFFAA</sequence>
<gene>
    <name evidence="1" type="ORF">PG986_014886</name>
</gene>
<keyword evidence="2" id="KW-1185">Reference proteome</keyword>
<evidence type="ECO:0000313" key="2">
    <source>
        <dbReference type="Proteomes" id="UP001391051"/>
    </source>
</evidence>
<comment type="caution">
    <text evidence="1">The sequence shown here is derived from an EMBL/GenBank/DDBJ whole genome shotgun (WGS) entry which is preliminary data.</text>
</comment>
<name>A0ABR1PUJ9_9PEZI</name>
<dbReference type="EMBL" id="JAQQWE010000010">
    <property type="protein sequence ID" value="KAK7938018.1"/>
    <property type="molecule type" value="Genomic_DNA"/>
</dbReference>
<reference evidence="1 2" key="1">
    <citation type="submission" date="2023-01" db="EMBL/GenBank/DDBJ databases">
        <title>Analysis of 21 Apiospora genomes using comparative genomics revels a genus with tremendous synthesis potential of carbohydrate active enzymes and secondary metabolites.</title>
        <authorList>
            <person name="Sorensen T."/>
        </authorList>
    </citation>
    <scope>NUCLEOTIDE SEQUENCE [LARGE SCALE GENOMIC DNA]</scope>
    <source>
        <strain evidence="1 2">CBS 24483</strain>
    </source>
</reference>
<evidence type="ECO:0000313" key="1">
    <source>
        <dbReference type="EMBL" id="KAK7938018.1"/>
    </source>
</evidence>
<dbReference type="RefSeq" id="XP_066693346.1">
    <property type="nucleotide sequence ID" value="XM_066851108.1"/>
</dbReference>
<organism evidence="1 2">
    <name type="scientific">Apiospora aurea</name>
    <dbReference type="NCBI Taxonomy" id="335848"/>
    <lineage>
        <taxon>Eukaryota</taxon>
        <taxon>Fungi</taxon>
        <taxon>Dikarya</taxon>
        <taxon>Ascomycota</taxon>
        <taxon>Pezizomycotina</taxon>
        <taxon>Sordariomycetes</taxon>
        <taxon>Xylariomycetidae</taxon>
        <taxon>Amphisphaeriales</taxon>
        <taxon>Apiosporaceae</taxon>
        <taxon>Apiospora</taxon>
    </lineage>
</organism>
<protein>
    <submittedName>
        <fullName evidence="1">Uncharacterized protein</fullName>
    </submittedName>
</protein>
<accession>A0ABR1PUJ9</accession>
<proteinExistence type="predicted"/>
<dbReference type="Proteomes" id="UP001391051">
    <property type="component" value="Unassembled WGS sequence"/>
</dbReference>